<evidence type="ECO:0000256" key="1">
    <source>
        <dbReference type="SAM" id="MobiDB-lite"/>
    </source>
</evidence>
<accession>A0A518BMC0</accession>
<dbReference type="KEGG" id="pbap:Pla133_32190"/>
<gene>
    <name evidence="2" type="ORF">Pla133_32190</name>
</gene>
<protein>
    <submittedName>
        <fullName evidence="2">Uncharacterized protein</fullName>
    </submittedName>
</protein>
<evidence type="ECO:0000313" key="3">
    <source>
        <dbReference type="Proteomes" id="UP000316921"/>
    </source>
</evidence>
<keyword evidence="3" id="KW-1185">Reference proteome</keyword>
<feature type="region of interest" description="Disordered" evidence="1">
    <location>
        <begin position="47"/>
        <end position="90"/>
    </location>
</feature>
<sequence>MPSQSASASHDRPGPRSAPRPRGPCSLHLSDRVATWSRLPYEVKVIGKKPGQSVEKRRREREKHLKRQDKAARRRDYKEEKERRKEAGEEEVIINPLDVHLDTDIPIEEPGNLVDD</sequence>
<name>A0A518BMC0_9BACT</name>
<feature type="compositionally biased region" description="Basic and acidic residues" evidence="1">
    <location>
        <begin position="68"/>
        <end position="87"/>
    </location>
</feature>
<dbReference type="AlphaFoldDB" id="A0A518BMC0"/>
<proteinExistence type="predicted"/>
<feature type="region of interest" description="Disordered" evidence="1">
    <location>
        <begin position="1"/>
        <end position="28"/>
    </location>
</feature>
<feature type="compositionally biased region" description="Basic residues" evidence="1">
    <location>
        <begin position="56"/>
        <end position="67"/>
    </location>
</feature>
<organism evidence="2 3">
    <name type="scientific">Engelhardtia mirabilis</name>
    <dbReference type="NCBI Taxonomy" id="2528011"/>
    <lineage>
        <taxon>Bacteria</taxon>
        <taxon>Pseudomonadati</taxon>
        <taxon>Planctomycetota</taxon>
        <taxon>Planctomycetia</taxon>
        <taxon>Planctomycetia incertae sedis</taxon>
        <taxon>Engelhardtia</taxon>
    </lineage>
</organism>
<evidence type="ECO:0000313" key="2">
    <source>
        <dbReference type="EMBL" id="QDU68125.1"/>
    </source>
</evidence>
<dbReference type="Proteomes" id="UP000316921">
    <property type="component" value="Chromosome"/>
</dbReference>
<dbReference type="RefSeq" id="WP_145066876.1">
    <property type="nucleotide sequence ID" value="NZ_CP036287.1"/>
</dbReference>
<reference evidence="2 3" key="1">
    <citation type="submission" date="2019-02" db="EMBL/GenBank/DDBJ databases">
        <title>Deep-cultivation of Planctomycetes and their phenomic and genomic characterization uncovers novel biology.</title>
        <authorList>
            <person name="Wiegand S."/>
            <person name="Jogler M."/>
            <person name="Boedeker C."/>
            <person name="Pinto D."/>
            <person name="Vollmers J."/>
            <person name="Rivas-Marin E."/>
            <person name="Kohn T."/>
            <person name="Peeters S.H."/>
            <person name="Heuer A."/>
            <person name="Rast P."/>
            <person name="Oberbeckmann S."/>
            <person name="Bunk B."/>
            <person name="Jeske O."/>
            <person name="Meyerdierks A."/>
            <person name="Storesund J.E."/>
            <person name="Kallscheuer N."/>
            <person name="Luecker S."/>
            <person name="Lage O.M."/>
            <person name="Pohl T."/>
            <person name="Merkel B.J."/>
            <person name="Hornburger P."/>
            <person name="Mueller R.-W."/>
            <person name="Bruemmer F."/>
            <person name="Labrenz M."/>
            <person name="Spormann A.M."/>
            <person name="Op den Camp H."/>
            <person name="Overmann J."/>
            <person name="Amann R."/>
            <person name="Jetten M.S.M."/>
            <person name="Mascher T."/>
            <person name="Medema M.H."/>
            <person name="Devos D.P."/>
            <person name="Kaster A.-K."/>
            <person name="Ovreas L."/>
            <person name="Rohde M."/>
            <person name="Galperin M.Y."/>
            <person name="Jogler C."/>
        </authorList>
    </citation>
    <scope>NUCLEOTIDE SEQUENCE [LARGE SCALE GENOMIC DNA]</scope>
    <source>
        <strain evidence="2 3">Pla133</strain>
    </source>
</reference>
<dbReference type="EMBL" id="CP036287">
    <property type="protein sequence ID" value="QDU68125.1"/>
    <property type="molecule type" value="Genomic_DNA"/>
</dbReference>